<proteinExistence type="predicted"/>
<dbReference type="Gene3D" id="1.25.40.20">
    <property type="entry name" value="Ankyrin repeat-containing domain"/>
    <property type="match status" value="1"/>
</dbReference>
<evidence type="ECO:0000313" key="2">
    <source>
        <dbReference type="EMBL" id="RKO87128.1"/>
    </source>
</evidence>
<dbReference type="InterPro" id="IPR036770">
    <property type="entry name" value="Ankyrin_rpt-contain_sf"/>
</dbReference>
<name>A0A4P9W7V2_9FUNG</name>
<dbReference type="AlphaFoldDB" id="A0A4P9W7V2"/>
<organism evidence="2 3">
    <name type="scientific">Blyttiomyces helicus</name>
    <dbReference type="NCBI Taxonomy" id="388810"/>
    <lineage>
        <taxon>Eukaryota</taxon>
        <taxon>Fungi</taxon>
        <taxon>Fungi incertae sedis</taxon>
        <taxon>Chytridiomycota</taxon>
        <taxon>Chytridiomycota incertae sedis</taxon>
        <taxon>Chytridiomycetes</taxon>
        <taxon>Chytridiomycetes incertae sedis</taxon>
        <taxon>Blyttiomyces</taxon>
    </lineage>
</organism>
<evidence type="ECO:0000256" key="1">
    <source>
        <dbReference type="SAM" id="MobiDB-lite"/>
    </source>
</evidence>
<accession>A0A4P9W7V2</accession>
<keyword evidence="3" id="KW-1185">Reference proteome</keyword>
<feature type="compositionally biased region" description="Polar residues" evidence="1">
    <location>
        <begin position="248"/>
        <end position="262"/>
    </location>
</feature>
<dbReference type="EMBL" id="KZ997657">
    <property type="protein sequence ID" value="RKO87128.1"/>
    <property type="molecule type" value="Genomic_DNA"/>
</dbReference>
<dbReference type="Proteomes" id="UP000269721">
    <property type="component" value="Unassembled WGS sequence"/>
</dbReference>
<reference evidence="3" key="1">
    <citation type="journal article" date="2018" name="Nat. Microbiol.">
        <title>Leveraging single-cell genomics to expand the fungal tree of life.</title>
        <authorList>
            <person name="Ahrendt S.R."/>
            <person name="Quandt C.A."/>
            <person name="Ciobanu D."/>
            <person name="Clum A."/>
            <person name="Salamov A."/>
            <person name="Andreopoulos B."/>
            <person name="Cheng J.F."/>
            <person name="Woyke T."/>
            <person name="Pelin A."/>
            <person name="Henrissat B."/>
            <person name="Reynolds N.K."/>
            <person name="Benny G.L."/>
            <person name="Smith M.E."/>
            <person name="James T.Y."/>
            <person name="Grigoriev I.V."/>
        </authorList>
    </citation>
    <scope>NUCLEOTIDE SEQUENCE [LARGE SCALE GENOMIC DNA]</scope>
</reference>
<sequence length="522" mass="57884">MAFAGDFPNLDTNCAAGFFSDPSLDTLLCQQALLDPVLSQAVFSPLVAPQLLLPLYKIDKDFWRRQGAYRPVKADKPDELFFTNEEPMSFDIICNCPVPTTSIEVSGAVADATLQPEDAPGVISRALTNFWGVWPIFSFQIRTFLIEKSNGAHKAAGYHHQETYVYDWAPIPSVYISTSSTMVTAHLIPLVDTSRIHVKDLPMKIDSKDWRTGKFYWKLRINGLVEVETEPANVCCGRTDTRKRKKLSTNSSNMDVASGGSLTSGAQPSVNLLSALANAPQPNAMPRFIIFFEKELVAPASVDDAHIGDLAMGLSHSPTHQPSLPTSYAFPPVAEPDAKGRNLLHHIAMASLPGFKEPSEAALLQDLRNKAPTDFLEAVAASNKIGQTPIANAAYNRRFLLARLFLEYLPSERRREVVMRLTTTKSTMLHSAASGNNLAFIRYVLEDLNLRTTDLKYLLSTKSNVGGGETVLGMALFQLERKPRRYWPTAQYIMKKCRELDVVDDDDDERFYNAWSAFGGQG</sequence>
<gene>
    <name evidence="2" type="ORF">BDK51DRAFT_38455</name>
</gene>
<dbReference type="OrthoDB" id="10681749at2759"/>
<feature type="region of interest" description="Disordered" evidence="1">
    <location>
        <begin position="242"/>
        <end position="262"/>
    </location>
</feature>
<protein>
    <submittedName>
        <fullName evidence="2">Uncharacterized protein</fullName>
    </submittedName>
</protein>
<evidence type="ECO:0000313" key="3">
    <source>
        <dbReference type="Proteomes" id="UP000269721"/>
    </source>
</evidence>